<evidence type="ECO:0000256" key="1">
    <source>
        <dbReference type="SAM" id="Phobius"/>
    </source>
</evidence>
<keyword evidence="1" id="KW-1133">Transmembrane helix</keyword>
<dbReference type="KEGG" id="suls:Sdiek1_0865"/>
<organism evidence="2 3">
    <name type="scientific">Sulfurospirillum diekertiae</name>
    <dbReference type="NCBI Taxonomy" id="1854492"/>
    <lineage>
        <taxon>Bacteria</taxon>
        <taxon>Pseudomonadati</taxon>
        <taxon>Campylobacterota</taxon>
        <taxon>Epsilonproteobacteria</taxon>
        <taxon>Campylobacterales</taxon>
        <taxon>Sulfurospirillaceae</taxon>
        <taxon>Sulfurospirillum</taxon>
    </lineage>
</organism>
<sequence>MVLEDEDSILFRQLRYFKQTGIFCRINHTERTWGIDIESLLTGHVKSLTKMPSKLEQFLYKNSSFIGFLSGLLFFASMLFGAWNTYSIYRNMYLENINVKAKEIIEPIEFLTYKINNLLDFVIGGTETQLSYIFSAVLFASFIISIILGGFIGSNANNRPKSFVLLSSLAISRKTKTKN</sequence>
<keyword evidence="1" id="KW-0472">Membrane</keyword>
<keyword evidence="3" id="KW-1185">Reference proteome</keyword>
<name>A0A1Y0HJ05_9BACT</name>
<dbReference type="OrthoDB" id="7069095at2"/>
<evidence type="ECO:0000313" key="2">
    <source>
        <dbReference type="EMBL" id="ARU48032.1"/>
    </source>
</evidence>
<accession>A0A1Y0HJ05</accession>
<evidence type="ECO:0000313" key="3">
    <source>
        <dbReference type="Proteomes" id="UP000196005"/>
    </source>
</evidence>
<feature type="transmembrane region" description="Helical" evidence="1">
    <location>
        <begin position="130"/>
        <end position="152"/>
    </location>
</feature>
<feature type="transmembrane region" description="Helical" evidence="1">
    <location>
        <begin position="64"/>
        <end position="83"/>
    </location>
</feature>
<dbReference type="Proteomes" id="UP000196005">
    <property type="component" value="Chromosome"/>
</dbReference>
<reference evidence="3" key="1">
    <citation type="submission" date="2017-05" db="EMBL/GenBank/DDBJ databases">
        <title>Dechlorination kinetics govern the competition between two new strains of the genus Sulfurospirillum.</title>
        <authorList>
            <person name="Buttet G.F."/>
            <person name="Murray A.M."/>
            <person name="Goris T."/>
            <person name="Burion M."/>
            <person name="Lin B."/>
            <person name="Rolle M."/>
            <person name="Maillard J."/>
        </authorList>
    </citation>
    <scope>NUCLEOTIDE SEQUENCE [LARGE SCALE GENOMIC DNA]</scope>
    <source>
        <strain evidence="3">SL2-1</strain>
    </source>
</reference>
<keyword evidence="1" id="KW-0812">Transmembrane</keyword>
<proteinExistence type="predicted"/>
<protein>
    <submittedName>
        <fullName evidence="2">Uncharacterized protein</fullName>
    </submittedName>
</protein>
<dbReference type="RefSeq" id="WP_087438046.1">
    <property type="nucleotide sequence ID" value="NZ_CP021416.1"/>
</dbReference>
<gene>
    <name evidence="2" type="ORF">Sdiek1_0865</name>
</gene>
<dbReference type="AlphaFoldDB" id="A0A1Y0HJ05"/>
<dbReference type="EMBL" id="CP021416">
    <property type="protein sequence ID" value="ARU48032.1"/>
    <property type="molecule type" value="Genomic_DNA"/>
</dbReference>